<sequence>MKIIDTYINLAIDCSDIKNLSILDSGESRLITKTPGNDHVFTSILVLEFSQRHTQFLTNGKLDQQILFVNGVYQILKNKNGTPFINIKVLKVIAKNKKHVVDIKSIRTSLCSEFEESDLDTLKEKYINTCTKYEIQNLKEVIEKRDCLRLQSQLKSQEIQRLKHENKNLQLKNKVIRTM</sequence>
<dbReference type="EMBL" id="MG205643">
    <property type="protein sequence ID" value="AUO31859.1"/>
    <property type="molecule type" value="Genomic_DNA"/>
</dbReference>
<evidence type="ECO:0000313" key="2">
    <source>
        <dbReference type="EMBL" id="AUO31859.1"/>
    </source>
</evidence>
<name>A0A2I6SWE5_PARSO</name>
<keyword evidence="1" id="KW-0175">Coiled coil</keyword>
<geneLocation type="plasmid" evidence="2">
    <name>pCS1-5</name>
</geneLocation>
<proteinExistence type="predicted"/>
<accession>A0A2I6SWE5</accession>
<evidence type="ECO:0000256" key="1">
    <source>
        <dbReference type="SAM" id="Coils"/>
    </source>
</evidence>
<keyword evidence="2" id="KW-0614">Plasmid</keyword>
<reference evidence="2" key="1">
    <citation type="submission" date="2017-10" db="EMBL/GenBank/DDBJ databases">
        <title>Conjugative transfer of the toxin plasmid of Clostridium sordellii.</title>
        <authorList>
            <person name="Vidor C.J."/>
            <person name="Awad M."/>
            <person name="Lyras D."/>
        </authorList>
    </citation>
    <scope>NUCLEOTIDE SEQUENCE</scope>
    <source>
        <strain evidence="2">S0804018</strain>
        <plasmid evidence="2">pCS1-5</plasmid>
    </source>
</reference>
<dbReference type="AlphaFoldDB" id="A0A2I6SWE5"/>
<organism evidence="2">
    <name type="scientific">Paraclostridium sordellii</name>
    <name type="common">Clostridium sordellii</name>
    <dbReference type="NCBI Taxonomy" id="1505"/>
    <lineage>
        <taxon>Bacteria</taxon>
        <taxon>Bacillati</taxon>
        <taxon>Bacillota</taxon>
        <taxon>Clostridia</taxon>
        <taxon>Peptostreptococcales</taxon>
        <taxon>Peptostreptococcaceae</taxon>
        <taxon>Paraclostridium</taxon>
    </lineage>
</organism>
<feature type="coiled-coil region" evidence="1">
    <location>
        <begin position="152"/>
        <end position="179"/>
    </location>
</feature>
<protein>
    <submittedName>
        <fullName evidence="2">Uncharacterized protein</fullName>
    </submittedName>
</protein>
<dbReference type="RefSeq" id="WP_172692234.1">
    <property type="nucleotide sequence ID" value="NZ_MG205643.1"/>
</dbReference>